<evidence type="ECO:0000259" key="4">
    <source>
        <dbReference type="PROSITE" id="PS51764"/>
    </source>
</evidence>
<dbReference type="GO" id="GO:0006080">
    <property type="term" value="P:substituted mannan metabolic process"/>
    <property type="evidence" value="ECO:0007669"/>
    <property type="project" value="InterPro"/>
</dbReference>
<sequence>DYWNTVKPALDKVDDVVLVVQFDTYDYTNLQEIGDGRYDASLNQFIDAWKDDGNRRLSIRPMHEFNGDWYPWGTFRGGGNSKDNFKRAFQHVAGVFKRRGANVKMQLAYNCDSAQNDGSPFADWYPGDDVVDIILCSAYNRSGLEGHGWESFDEVFGGGYDRMASIPGNKPLGLGETGSTDWGGDKPAWISDAFNQLVYKYTRVQECHWLLENKEGDWDLNTDGDVWAFGDGMRKFEF</sequence>
<feature type="non-terminal residue" evidence="5">
    <location>
        <position position="1"/>
    </location>
</feature>
<feature type="non-terminal residue" evidence="5">
    <location>
        <position position="238"/>
    </location>
</feature>
<evidence type="ECO:0000256" key="3">
    <source>
        <dbReference type="ARBA" id="ARBA00023295"/>
    </source>
</evidence>
<dbReference type="InterPro" id="IPR000805">
    <property type="entry name" value="Glyco_hydro_26"/>
</dbReference>
<dbReference type="AlphaFoldDB" id="A0A835YW31"/>
<proteinExistence type="inferred from homology"/>
<keyword evidence="3" id="KW-0326">Glycosidase</keyword>
<comment type="caution">
    <text evidence="5">The sequence shown here is derived from an EMBL/GenBank/DDBJ whole genome shotgun (WGS) entry which is preliminary data.</text>
</comment>
<evidence type="ECO:0000313" key="6">
    <source>
        <dbReference type="Proteomes" id="UP000664859"/>
    </source>
</evidence>
<dbReference type="InterPro" id="IPR017853">
    <property type="entry name" value="GH"/>
</dbReference>
<evidence type="ECO:0000313" key="5">
    <source>
        <dbReference type="EMBL" id="KAG5182566.1"/>
    </source>
</evidence>
<dbReference type="GO" id="GO:0016985">
    <property type="term" value="F:mannan endo-1,4-beta-mannosidase activity"/>
    <property type="evidence" value="ECO:0007669"/>
    <property type="project" value="InterPro"/>
</dbReference>
<evidence type="ECO:0000256" key="2">
    <source>
        <dbReference type="ARBA" id="ARBA00022801"/>
    </source>
</evidence>
<accession>A0A835YW31</accession>
<dbReference type="Pfam" id="PF02156">
    <property type="entry name" value="Glyco_hydro_26"/>
    <property type="match status" value="1"/>
</dbReference>
<protein>
    <submittedName>
        <fullName evidence="5">Glycoside hydrolase superfamily</fullName>
    </submittedName>
</protein>
<gene>
    <name evidence="5" type="ORF">JKP88DRAFT_318443</name>
</gene>
<dbReference type="PANTHER" id="PTHR40079">
    <property type="entry name" value="MANNAN ENDO-1,4-BETA-MANNOSIDASE E-RELATED"/>
    <property type="match status" value="1"/>
</dbReference>
<comment type="similarity">
    <text evidence="1">Belongs to the glycosyl hydrolase 26 family.</text>
</comment>
<keyword evidence="6" id="KW-1185">Reference proteome</keyword>
<name>A0A835YW31_9STRA</name>
<dbReference type="SUPFAM" id="SSF51445">
    <property type="entry name" value="(Trans)glycosidases"/>
    <property type="match status" value="1"/>
</dbReference>
<feature type="domain" description="GH26" evidence="4">
    <location>
        <begin position="1"/>
        <end position="238"/>
    </location>
</feature>
<dbReference type="EMBL" id="JAFCMP010000235">
    <property type="protein sequence ID" value="KAG5182566.1"/>
    <property type="molecule type" value="Genomic_DNA"/>
</dbReference>
<dbReference type="InterPro" id="IPR022790">
    <property type="entry name" value="GH26_dom"/>
</dbReference>
<dbReference type="PANTHER" id="PTHR40079:SF4">
    <property type="entry name" value="GH26 DOMAIN-CONTAINING PROTEIN-RELATED"/>
    <property type="match status" value="1"/>
</dbReference>
<dbReference type="Gene3D" id="3.20.20.80">
    <property type="entry name" value="Glycosidases"/>
    <property type="match status" value="1"/>
</dbReference>
<dbReference type="OrthoDB" id="428177at2759"/>
<keyword evidence="2 5" id="KW-0378">Hydrolase</keyword>
<organism evidence="5 6">
    <name type="scientific">Tribonema minus</name>
    <dbReference type="NCBI Taxonomy" id="303371"/>
    <lineage>
        <taxon>Eukaryota</taxon>
        <taxon>Sar</taxon>
        <taxon>Stramenopiles</taxon>
        <taxon>Ochrophyta</taxon>
        <taxon>PX clade</taxon>
        <taxon>Xanthophyceae</taxon>
        <taxon>Tribonematales</taxon>
        <taxon>Tribonemataceae</taxon>
        <taxon>Tribonema</taxon>
    </lineage>
</organism>
<evidence type="ECO:0000256" key="1">
    <source>
        <dbReference type="ARBA" id="ARBA00007754"/>
    </source>
</evidence>
<dbReference type="PROSITE" id="PS51764">
    <property type="entry name" value="GH26"/>
    <property type="match status" value="1"/>
</dbReference>
<reference evidence="5" key="1">
    <citation type="submission" date="2021-02" db="EMBL/GenBank/DDBJ databases">
        <title>First Annotated Genome of the Yellow-green Alga Tribonema minus.</title>
        <authorList>
            <person name="Mahan K.M."/>
        </authorList>
    </citation>
    <scope>NUCLEOTIDE SEQUENCE</scope>
    <source>
        <strain evidence="5">UTEX B ZZ1240</strain>
    </source>
</reference>
<dbReference type="Proteomes" id="UP000664859">
    <property type="component" value="Unassembled WGS sequence"/>
</dbReference>